<reference evidence="1 2" key="1">
    <citation type="submission" date="2020-08" db="EMBL/GenBank/DDBJ databases">
        <title>Sequencing the genomes of 1000 actinobacteria strains.</title>
        <authorList>
            <person name="Klenk H.-P."/>
        </authorList>
    </citation>
    <scope>NUCLEOTIDE SEQUENCE [LARGE SCALE GENOMIC DNA]</scope>
    <source>
        <strain evidence="1 2">DSM 23694</strain>
    </source>
</reference>
<comment type="caution">
    <text evidence="1">The sequence shown here is derived from an EMBL/GenBank/DDBJ whole genome shotgun (WGS) entry which is preliminary data.</text>
</comment>
<dbReference type="AlphaFoldDB" id="A0A7W9DA71"/>
<name>A0A7W9DA71_9MICC</name>
<accession>A0A7W9DA71</accession>
<gene>
    <name evidence="1" type="ORF">BKA12_000249</name>
</gene>
<dbReference type="Proteomes" id="UP000523863">
    <property type="component" value="Unassembled WGS sequence"/>
</dbReference>
<dbReference type="EMBL" id="JACHBL010000001">
    <property type="protein sequence ID" value="MBB5597169.1"/>
    <property type="molecule type" value="Genomic_DNA"/>
</dbReference>
<keyword evidence="2" id="KW-1185">Reference proteome</keyword>
<organism evidence="1 2">
    <name type="scientific">Neomicrococcus lactis</name>
    <dbReference type="NCBI Taxonomy" id="732241"/>
    <lineage>
        <taxon>Bacteria</taxon>
        <taxon>Bacillati</taxon>
        <taxon>Actinomycetota</taxon>
        <taxon>Actinomycetes</taxon>
        <taxon>Micrococcales</taxon>
        <taxon>Micrococcaceae</taxon>
        <taxon>Neomicrococcus</taxon>
    </lineage>
</organism>
<evidence type="ECO:0000313" key="2">
    <source>
        <dbReference type="Proteomes" id="UP000523863"/>
    </source>
</evidence>
<evidence type="ECO:0000313" key="1">
    <source>
        <dbReference type="EMBL" id="MBB5597169.1"/>
    </source>
</evidence>
<protein>
    <submittedName>
        <fullName evidence="1">Uncharacterized protein</fullName>
    </submittedName>
</protein>
<sequence>MTSPTPAASRLLQHGAAGQRWVVRYALTEDDAAAHQGHSLTDALGSITELTSEFVSISTRSGLVTVPLSAVRLAKPVPPPPPRRIRAEK</sequence>
<proteinExistence type="predicted"/>
<dbReference type="RefSeq" id="WP_338087384.1">
    <property type="nucleotide sequence ID" value="NZ_JACHBL010000001.1"/>
</dbReference>